<dbReference type="InterPro" id="IPR029058">
    <property type="entry name" value="AB_hydrolase_fold"/>
</dbReference>
<accession>A0ABW7FWS8</accession>
<dbReference type="Proteomes" id="UP001606099">
    <property type="component" value="Unassembled WGS sequence"/>
</dbReference>
<organism evidence="3 4">
    <name type="scientific">Roseateles rivi</name>
    <dbReference type="NCBI Taxonomy" id="3299028"/>
    <lineage>
        <taxon>Bacteria</taxon>
        <taxon>Pseudomonadati</taxon>
        <taxon>Pseudomonadota</taxon>
        <taxon>Betaproteobacteria</taxon>
        <taxon>Burkholderiales</taxon>
        <taxon>Sphaerotilaceae</taxon>
        <taxon>Roseateles</taxon>
    </lineage>
</organism>
<evidence type="ECO:0000256" key="2">
    <source>
        <dbReference type="SAM" id="SignalP"/>
    </source>
</evidence>
<dbReference type="Gene3D" id="3.40.50.1820">
    <property type="entry name" value="alpha/beta hydrolase"/>
    <property type="match status" value="1"/>
</dbReference>
<reference evidence="3 4" key="1">
    <citation type="submission" date="2024-08" db="EMBL/GenBank/DDBJ databases">
        <authorList>
            <person name="Lu H."/>
        </authorList>
    </citation>
    <scope>NUCLEOTIDE SEQUENCE [LARGE SCALE GENOMIC DNA]</scope>
    <source>
        <strain evidence="3 4">BYS180W</strain>
    </source>
</reference>
<dbReference type="PANTHER" id="PTHR22946:SF9">
    <property type="entry name" value="POLYKETIDE TRANSFERASE AF380"/>
    <property type="match status" value="1"/>
</dbReference>
<gene>
    <name evidence="3" type="ORF">ACG0Z6_11175</name>
</gene>
<keyword evidence="2" id="KW-0732">Signal</keyword>
<dbReference type="PANTHER" id="PTHR22946">
    <property type="entry name" value="DIENELACTONE HYDROLASE DOMAIN-CONTAINING PROTEIN-RELATED"/>
    <property type="match status" value="1"/>
</dbReference>
<proteinExistence type="predicted"/>
<protein>
    <submittedName>
        <fullName evidence="3">Alpha/beta hydrolase family protein</fullName>
        <ecNumber evidence="3">3.4.-.-</ecNumber>
    </submittedName>
</protein>
<dbReference type="InterPro" id="IPR050261">
    <property type="entry name" value="FrsA_esterase"/>
</dbReference>
<dbReference type="RefSeq" id="WP_394461377.1">
    <property type="nucleotide sequence ID" value="NZ_JBIGHZ010000004.1"/>
</dbReference>
<evidence type="ECO:0000313" key="3">
    <source>
        <dbReference type="EMBL" id="MFG6448796.1"/>
    </source>
</evidence>
<name>A0ABW7FWS8_9BURK</name>
<evidence type="ECO:0000256" key="1">
    <source>
        <dbReference type="ARBA" id="ARBA00022801"/>
    </source>
</evidence>
<dbReference type="SUPFAM" id="SSF53474">
    <property type="entry name" value="alpha/beta-Hydrolases"/>
    <property type="match status" value="1"/>
</dbReference>
<keyword evidence="4" id="KW-1185">Reference proteome</keyword>
<dbReference type="GO" id="GO:0016787">
    <property type="term" value="F:hydrolase activity"/>
    <property type="evidence" value="ECO:0007669"/>
    <property type="project" value="UniProtKB-KW"/>
</dbReference>
<feature type="chain" id="PRO_5046283632" evidence="2">
    <location>
        <begin position="25"/>
        <end position="406"/>
    </location>
</feature>
<dbReference type="EC" id="3.4.-.-" evidence="3"/>
<evidence type="ECO:0000313" key="4">
    <source>
        <dbReference type="Proteomes" id="UP001606099"/>
    </source>
</evidence>
<feature type="signal peptide" evidence="2">
    <location>
        <begin position="1"/>
        <end position="24"/>
    </location>
</feature>
<comment type="caution">
    <text evidence="3">The sequence shown here is derived from an EMBL/GenBank/DDBJ whole genome shotgun (WGS) entry which is preliminary data.</text>
</comment>
<sequence length="406" mass="43531">MLLRRLLRWGLLCGILAGGTAALADTERSRESQLLNEMRESVERVPVQVQDALGRTVDGVLAVTVFRPPGAGPFPLVLINHGRDAERREKYPRLRFESAARYFLRKGFAVAVPMRLGYGELAAVGDPESSLTCTRPRYVQAAVAAGRQVQAVVAQLARAADIDASRVVLVGQSVGGLATLAATAMGVPGQVAAIAFSPGHGGRPDLSPGYPCDEPELRELFAGMGRRAAKLPRAVPSLWLHTENDRYFSPTLAQGWAQAYRAAGAPMQQQVLPAFSDDGHRLFVAGNDIWQPLVDEFLHPLGFGRAGALMPPLDLYRAAAQYPPALEGPLLQAYQRFLSGKAPRAFAMGAGGRWGIAWGDDAKSRALAHCNGNMAADCRLYAVDDALVQGEDRVAPALAHINPGFP</sequence>
<keyword evidence="1 3" id="KW-0378">Hydrolase</keyword>
<dbReference type="EMBL" id="JBIGHZ010000004">
    <property type="protein sequence ID" value="MFG6448796.1"/>
    <property type="molecule type" value="Genomic_DNA"/>
</dbReference>